<dbReference type="AlphaFoldDB" id="A0AAF0YCA7"/>
<evidence type="ECO:0000313" key="2">
    <source>
        <dbReference type="EMBL" id="WOO83827.1"/>
    </source>
</evidence>
<evidence type="ECO:0000256" key="1">
    <source>
        <dbReference type="SAM" id="MobiDB-lite"/>
    </source>
</evidence>
<evidence type="ECO:0000313" key="3">
    <source>
        <dbReference type="Proteomes" id="UP000827549"/>
    </source>
</evidence>
<keyword evidence="3" id="KW-1185">Reference proteome</keyword>
<dbReference type="GeneID" id="87810519"/>
<gene>
    <name evidence="2" type="ORF">LOC62_05G007346</name>
</gene>
<sequence length="472" mass="52058">MARMATYKSRSKRVRTDAHAAPNDPREREQLESLDDDEPATRMASYLERLALEDSKTSDDLKIRRSLSEGVAALGAARWARARRSGVARMSARKVELVEVAADSVPQLDPEPDAEYLADHDDNHLAPECYDVILPPPLRPSLHHPVAPRTSIVELPEDNEDIVDDLADWDSSDDHVVTPPPHLQAGSCEYHVDYHQHDHHAVSNFIRHRSNSLGLSHVGVRDSIDFDSGLMNSLPREGTLSAAESGPLWEHFQARLAGFSLRDRMAPRTQYDEDVVNNLDDEATWSPGFNPNLGALPEGADLDEVDPFDYEEASPQDSFEDSPPESQGVGGAVASQPQWAPLFHPRLQAMDTSATPSPMMRLPERLLEEAGTPAGTPMGAPASASYQGVSIRGGIYSGHNLNVNVDIENDLDELDEDEGYLDSQGYEAGGEWGEQHQCGDYDAELGHGIRFSNHEPVQDADPDDLDELDDEW</sequence>
<protein>
    <submittedName>
        <fullName evidence="2">Uncharacterized protein</fullName>
    </submittedName>
</protein>
<accession>A0AAF0YCA7</accession>
<feature type="region of interest" description="Disordered" evidence="1">
    <location>
        <begin position="310"/>
        <end position="334"/>
    </location>
</feature>
<feature type="compositionally biased region" description="Acidic residues" evidence="1">
    <location>
        <begin position="310"/>
        <end position="323"/>
    </location>
</feature>
<feature type="region of interest" description="Disordered" evidence="1">
    <location>
        <begin position="452"/>
        <end position="472"/>
    </location>
</feature>
<dbReference type="Proteomes" id="UP000827549">
    <property type="component" value="Chromosome 5"/>
</dbReference>
<dbReference type="EMBL" id="CP086718">
    <property type="protein sequence ID" value="WOO83827.1"/>
    <property type="molecule type" value="Genomic_DNA"/>
</dbReference>
<feature type="compositionally biased region" description="Acidic residues" evidence="1">
    <location>
        <begin position="458"/>
        <end position="472"/>
    </location>
</feature>
<dbReference type="RefSeq" id="XP_062629853.1">
    <property type="nucleotide sequence ID" value="XM_062773869.1"/>
</dbReference>
<feature type="region of interest" description="Disordered" evidence="1">
    <location>
        <begin position="1"/>
        <end position="40"/>
    </location>
</feature>
<name>A0AAF0YCA7_9TREE</name>
<organism evidence="2 3">
    <name type="scientific">Vanrija pseudolonga</name>
    <dbReference type="NCBI Taxonomy" id="143232"/>
    <lineage>
        <taxon>Eukaryota</taxon>
        <taxon>Fungi</taxon>
        <taxon>Dikarya</taxon>
        <taxon>Basidiomycota</taxon>
        <taxon>Agaricomycotina</taxon>
        <taxon>Tremellomycetes</taxon>
        <taxon>Trichosporonales</taxon>
        <taxon>Trichosporonaceae</taxon>
        <taxon>Vanrija</taxon>
    </lineage>
</organism>
<proteinExistence type="predicted"/>
<feature type="compositionally biased region" description="Basic and acidic residues" evidence="1">
    <location>
        <begin position="14"/>
        <end position="31"/>
    </location>
</feature>
<reference evidence="2" key="1">
    <citation type="submission" date="2023-10" db="EMBL/GenBank/DDBJ databases">
        <authorList>
            <person name="Noh H."/>
        </authorList>
    </citation>
    <scope>NUCLEOTIDE SEQUENCE</scope>
    <source>
        <strain evidence="2">DUCC4014</strain>
    </source>
</reference>